<dbReference type="EMBL" id="FQYW01000006">
    <property type="protein sequence ID" value="SHI49513.1"/>
    <property type="molecule type" value="Genomic_DNA"/>
</dbReference>
<dbReference type="GO" id="GO:0003676">
    <property type="term" value="F:nucleic acid binding"/>
    <property type="evidence" value="ECO:0007669"/>
    <property type="project" value="InterPro"/>
</dbReference>
<reference evidence="3 4" key="1">
    <citation type="submission" date="2016-11" db="EMBL/GenBank/DDBJ databases">
        <authorList>
            <person name="Jaros S."/>
            <person name="Januszkiewicz K."/>
            <person name="Wedrychowicz H."/>
        </authorList>
    </citation>
    <scope>NUCLEOTIDE SEQUENCE [LARGE SCALE GENOMIC DNA]</scope>
    <source>
        <strain evidence="3 4">DSM 3074</strain>
    </source>
</reference>
<dbReference type="Pfam" id="PF17761">
    <property type="entry name" value="DUF1016_N"/>
    <property type="match status" value="1"/>
</dbReference>
<dbReference type="PANTHER" id="PTHR30547">
    <property type="entry name" value="UNCHARACTERIZED PROTEIN YHCG-RELATED"/>
    <property type="match status" value="1"/>
</dbReference>
<evidence type="ECO:0000259" key="2">
    <source>
        <dbReference type="Pfam" id="PF17761"/>
    </source>
</evidence>
<dbReference type="InterPro" id="IPR053148">
    <property type="entry name" value="PD-DEXK-like_domain"/>
</dbReference>
<dbReference type="Proteomes" id="UP000191240">
    <property type="component" value="Unassembled WGS sequence"/>
</dbReference>
<keyword evidence="3" id="KW-0540">Nuclease</keyword>
<dbReference type="AlphaFoldDB" id="A0A1M6BLW6"/>
<evidence type="ECO:0000259" key="1">
    <source>
        <dbReference type="Pfam" id="PF06250"/>
    </source>
</evidence>
<keyword evidence="3" id="KW-0255">Endonuclease</keyword>
<dbReference type="InterPro" id="IPR041527">
    <property type="entry name" value="YhcG_N"/>
</dbReference>
<dbReference type="RefSeq" id="WP_200810380.1">
    <property type="nucleotide sequence ID" value="NZ_FQYW01000006.1"/>
</dbReference>
<feature type="domain" description="YhcG PDDEXK nuclease" evidence="1">
    <location>
        <begin position="174"/>
        <end position="327"/>
    </location>
</feature>
<evidence type="ECO:0000313" key="4">
    <source>
        <dbReference type="Proteomes" id="UP000191240"/>
    </source>
</evidence>
<name>A0A1M6BLW6_9FIRM</name>
<sequence length="338" mass="39256">MIDMLMNQTDYLATIQEIKSEIKKAQYRATVKVNSELLLLYYHIGQAINRHKVWGNKFIENLSRDLRMEYPDAKGYSVRNLKYMAKFAALFPEKEIVQEVLAQLSWYHVVTLMDKVKERPVLLWYAKQNVENGWSRNVLVHQIESNLYARQATADKISNFENRLPAPQSELATQMMKDPYIFDFIPFKADMLERDIENAMVAEVTKLLLELGAGFAFLGNQYHLNVGGEDFYLDLLFYNLKLRCYVVIELKTGDFKPEYAGKLNFYLTAVDNILKTEQDAPTIGLLLCKGKNDLIAEYALRDINKPIGISEYRITEEIPEKFRQQLPSIEDIKNRIGK</sequence>
<feature type="domain" description="YhcG N-terminal" evidence="2">
    <location>
        <begin position="17"/>
        <end position="150"/>
    </location>
</feature>
<keyword evidence="3" id="KW-0378">Hydrolase</keyword>
<evidence type="ECO:0000313" key="3">
    <source>
        <dbReference type="EMBL" id="SHI49513.1"/>
    </source>
</evidence>
<protein>
    <submittedName>
        <fullName evidence="3">Predicted nuclease of restriction endonuclease-like (RecB) superfamily, DUF1016 family</fullName>
    </submittedName>
</protein>
<dbReference type="GO" id="GO:0004519">
    <property type="term" value="F:endonuclease activity"/>
    <property type="evidence" value="ECO:0007669"/>
    <property type="project" value="UniProtKB-KW"/>
</dbReference>
<dbReference type="PANTHER" id="PTHR30547:SF0">
    <property type="entry name" value="BLR8175 PROTEIN"/>
    <property type="match status" value="1"/>
</dbReference>
<dbReference type="InterPro" id="IPR009362">
    <property type="entry name" value="YhcG_C"/>
</dbReference>
<dbReference type="InterPro" id="IPR011856">
    <property type="entry name" value="tRNA_endonuc-like_dom_sf"/>
</dbReference>
<proteinExistence type="predicted"/>
<dbReference type="Gene3D" id="3.40.1350.10">
    <property type="match status" value="1"/>
</dbReference>
<gene>
    <name evidence="3" type="ORF">SAMN02745671_00791</name>
</gene>
<organism evidence="3 4">
    <name type="scientific">Anaerovibrio lipolyticus DSM 3074</name>
    <dbReference type="NCBI Taxonomy" id="1120997"/>
    <lineage>
        <taxon>Bacteria</taxon>
        <taxon>Bacillati</taxon>
        <taxon>Bacillota</taxon>
        <taxon>Negativicutes</taxon>
        <taxon>Selenomonadales</taxon>
        <taxon>Selenomonadaceae</taxon>
        <taxon>Anaerovibrio</taxon>
    </lineage>
</organism>
<accession>A0A1M6BLW6</accession>
<dbReference type="Pfam" id="PF06250">
    <property type="entry name" value="YhcG_C"/>
    <property type="match status" value="1"/>
</dbReference>